<dbReference type="OrthoDB" id="9772407at2"/>
<dbReference type="InterPro" id="IPR036812">
    <property type="entry name" value="NAD(P)_OxRdtase_dom_sf"/>
</dbReference>
<dbReference type="InterPro" id="IPR050791">
    <property type="entry name" value="Aldo-Keto_reductase"/>
</dbReference>
<dbReference type="PATRIC" id="fig|1440763.5.peg.2710"/>
<dbReference type="Gene3D" id="3.20.20.100">
    <property type="entry name" value="NADP-dependent oxidoreductase domain"/>
    <property type="match status" value="1"/>
</dbReference>
<dbReference type="CDD" id="cd19076">
    <property type="entry name" value="AKR_AKR13A_13D"/>
    <property type="match status" value="1"/>
</dbReference>
<dbReference type="Proteomes" id="UP000182987">
    <property type="component" value="Chromosome"/>
</dbReference>
<evidence type="ECO:0000256" key="1">
    <source>
        <dbReference type="ARBA" id="ARBA00023002"/>
    </source>
</evidence>
<keyword evidence="3" id="KW-1185">Reference proteome</keyword>
<proteinExistence type="predicted"/>
<protein>
    <submittedName>
        <fullName evidence="2">Aldo/keto reductase</fullName>
    </submittedName>
</protein>
<dbReference type="KEGG" id="lrz:BJI69_08965"/>
<sequence>MKTRQLGTHGPQVSLLGLGCMGMSEFYGAGDEKESIATLERALELGITFWDTSDAYGPHTNEELLGRTLAGRRDQVFLATKFGIVRDPNDPTKRGISGRPEYVRQSVEGSLRRLKTDVIDLYYQHRVDQTVPIEETIGAMARLVEEGKVRYLGLSEASAESIRKAVSVHPITALQSEYSLWTRDPETTGTLAACREHGIALVAYSPLGRGFLTGAITRPEDFAEDDYRRLNPRFVGENFQKNVAIVDKVKTFAADKGCTPGQLALAWVLAKGEDIIPIPGTKRRTYLDENAAAVDVVLSAAEVAEIDAIFPPDSAAGERYQANMMGFINA</sequence>
<dbReference type="GO" id="GO:0005737">
    <property type="term" value="C:cytoplasm"/>
    <property type="evidence" value="ECO:0007669"/>
    <property type="project" value="TreeGrafter"/>
</dbReference>
<dbReference type="RefSeq" id="WP_046968325.1">
    <property type="nucleotide sequence ID" value="NZ_CP017480.1"/>
</dbReference>
<dbReference type="InterPro" id="IPR023210">
    <property type="entry name" value="NADP_OxRdtase_dom"/>
</dbReference>
<dbReference type="SUPFAM" id="SSF51430">
    <property type="entry name" value="NAD(P)-linked oxidoreductase"/>
    <property type="match status" value="1"/>
</dbReference>
<dbReference type="GO" id="GO:0016491">
    <property type="term" value="F:oxidoreductase activity"/>
    <property type="evidence" value="ECO:0007669"/>
    <property type="project" value="UniProtKB-KW"/>
</dbReference>
<organism evidence="2 3">
    <name type="scientific">Luteibacter rhizovicinus DSM 16549</name>
    <dbReference type="NCBI Taxonomy" id="1440763"/>
    <lineage>
        <taxon>Bacteria</taxon>
        <taxon>Pseudomonadati</taxon>
        <taxon>Pseudomonadota</taxon>
        <taxon>Gammaproteobacteria</taxon>
        <taxon>Lysobacterales</taxon>
        <taxon>Rhodanobacteraceae</taxon>
        <taxon>Luteibacter</taxon>
    </lineage>
</organism>
<accession>A0A0G9HA49</accession>
<dbReference type="PANTHER" id="PTHR43625">
    <property type="entry name" value="AFLATOXIN B1 ALDEHYDE REDUCTASE"/>
    <property type="match status" value="1"/>
</dbReference>
<dbReference type="STRING" id="1440763.BJI69_08965"/>
<dbReference type="EMBL" id="CP017480">
    <property type="protein sequence ID" value="APG04012.1"/>
    <property type="molecule type" value="Genomic_DNA"/>
</dbReference>
<dbReference type="PROSITE" id="PS51257">
    <property type="entry name" value="PROKAR_LIPOPROTEIN"/>
    <property type="match status" value="1"/>
</dbReference>
<evidence type="ECO:0000313" key="3">
    <source>
        <dbReference type="Proteomes" id="UP000182987"/>
    </source>
</evidence>
<reference evidence="3" key="1">
    <citation type="submission" date="2016-09" db="EMBL/GenBank/DDBJ databases">
        <authorList>
            <person name="Lysoe E."/>
        </authorList>
    </citation>
    <scope>NUCLEOTIDE SEQUENCE [LARGE SCALE GENOMIC DNA]</scope>
    <source>
        <strain evidence="3">LJ96T</strain>
    </source>
</reference>
<dbReference type="PANTHER" id="PTHR43625:SF40">
    <property type="entry name" value="ALDO-KETO REDUCTASE YAKC [NADP(+)]"/>
    <property type="match status" value="1"/>
</dbReference>
<dbReference type="Pfam" id="PF00248">
    <property type="entry name" value="Aldo_ket_red"/>
    <property type="match status" value="1"/>
</dbReference>
<evidence type="ECO:0000313" key="2">
    <source>
        <dbReference type="EMBL" id="APG04012.1"/>
    </source>
</evidence>
<gene>
    <name evidence="2" type="ORF">BJI69_08965</name>
</gene>
<name>A0A0G9HA49_9GAMM</name>
<keyword evidence="1" id="KW-0560">Oxidoreductase</keyword>
<dbReference type="AlphaFoldDB" id="A0A0G9HA49"/>